<gene>
    <name evidence="3" type="ORF">ACFP3U_36160</name>
</gene>
<keyword evidence="2" id="KW-1133">Transmembrane helix</keyword>
<organism evidence="3 4">
    <name type="scientific">Kitasatospora misakiensis</name>
    <dbReference type="NCBI Taxonomy" id="67330"/>
    <lineage>
        <taxon>Bacteria</taxon>
        <taxon>Bacillati</taxon>
        <taxon>Actinomycetota</taxon>
        <taxon>Actinomycetes</taxon>
        <taxon>Kitasatosporales</taxon>
        <taxon>Streptomycetaceae</taxon>
        <taxon>Kitasatospora</taxon>
    </lineage>
</organism>
<keyword evidence="4" id="KW-1185">Reference proteome</keyword>
<keyword evidence="2" id="KW-0472">Membrane</keyword>
<name>A0ABW0XCW3_9ACTN</name>
<dbReference type="EMBL" id="JBHSOF010000096">
    <property type="protein sequence ID" value="MFC5668382.1"/>
    <property type="molecule type" value="Genomic_DNA"/>
</dbReference>
<evidence type="ECO:0000256" key="1">
    <source>
        <dbReference type="SAM" id="MobiDB-lite"/>
    </source>
</evidence>
<accession>A0ABW0XCW3</accession>
<proteinExistence type="predicted"/>
<sequence>MNDHTDPTGDRLAADLAAGLVALADAPAPVSRTDTAWVIRQGRSRLRRRRLGGLGAATAVVLGASVLGTALPDRTTAAPSSAAAGPTASSPVLPALGPDTGHDPLTVPAVFGWLPEGFDGVGYTIGFTGAPTEFGGKAYGPPQTGPEALPMNHQTIFLSVHPAGEAPPVGPDNLGRPQYRVDTRPVNGRPAYWLGRGPDDPTGTAGDYWLRWQAADGSWVELHGSYLSAADGVVDTLPRIAEKVTTGRQAVRLPFEVRDVPAGFTPVGVNLQLGAPAALGFPWSAGVTYRSGEDYLGVELRPDGEPATPLPEPRPVPAGTLSNAERCAVARGVKTCARATGSEDPFGATGGLAGWLERVTPLGTDQAGWTTDVVH</sequence>
<protein>
    <recommendedName>
        <fullName evidence="5">Secreted protein</fullName>
    </recommendedName>
</protein>
<keyword evidence="2" id="KW-0812">Transmembrane</keyword>
<dbReference type="RefSeq" id="WP_380230020.1">
    <property type="nucleotide sequence ID" value="NZ_JBHSOF010000096.1"/>
</dbReference>
<feature type="compositionally biased region" description="Low complexity" evidence="1">
    <location>
        <begin position="75"/>
        <end position="91"/>
    </location>
</feature>
<dbReference type="Proteomes" id="UP001595975">
    <property type="component" value="Unassembled WGS sequence"/>
</dbReference>
<feature type="region of interest" description="Disordered" evidence="1">
    <location>
        <begin position="75"/>
        <end position="100"/>
    </location>
</feature>
<comment type="caution">
    <text evidence="3">The sequence shown here is derived from an EMBL/GenBank/DDBJ whole genome shotgun (WGS) entry which is preliminary data.</text>
</comment>
<feature type="transmembrane region" description="Helical" evidence="2">
    <location>
        <begin position="51"/>
        <end position="71"/>
    </location>
</feature>
<evidence type="ECO:0008006" key="5">
    <source>
        <dbReference type="Google" id="ProtNLM"/>
    </source>
</evidence>
<evidence type="ECO:0000313" key="3">
    <source>
        <dbReference type="EMBL" id="MFC5668382.1"/>
    </source>
</evidence>
<evidence type="ECO:0000256" key="2">
    <source>
        <dbReference type="SAM" id="Phobius"/>
    </source>
</evidence>
<reference evidence="4" key="1">
    <citation type="journal article" date="2019" name="Int. J. Syst. Evol. Microbiol.">
        <title>The Global Catalogue of Microorganisms (GCM) 10K type strain sequencing project: providing services to taxonomists for standard genome sequencing and annotation.</title>
        <authorList>
            <consortium name="The Broad Institute Genomics Platform"/>
            <consortium name="The Broad Institute Genome Sequencing Center for Infectious Disease"/>
            <person name="Wu L."/>
            <person name="Ma J."/>
        </authorList>
    </citation>
    <scope>NUCLEOTIDE SEQUENCE [LARGE SCALE GENOMIC DNA]</scope>
    <source>
        <strain evidence="4">CGMCC 4.1437</strain>
    </source>
</reference>
<evidence type="ECO:0000313" key="4">
    <source>
        <dbReference type="Proteomes" id="UP001595975"/>
    </source>
</evidence>